<dbReference type="AlphaFoldDB" id="A0A4U1MPP0"/>
<dbReference type="SUPFAM" id="SSF55811">
    <property type="entry name" value="Nudix"/>
    <property type="match status" value="1"/>
</dbReference>
<protein>
    <submittedName>
        <fullName evidence="3">NUDIX domain-containing protein</fullName>
    </submittedName>
</protein>
<evidence type="ECO:0000256" key="1">
    <source>
        <dbReference type="ARBA" id="ARBA00022801"/>
    </source>
</evidence>
<dbReference type="InterPro" id="IPR015797">
    <property type="entry name" value="NUDIX_hydrolase-like_dom_sf"/>
</dbReference>
<dbReference type="Proteomes" id="UP000310541">
    <property type="component" value="Unassembled WGS sequence"/>
</dbReference>
<evidence type="ECO:0000313" key="4">
    <source>
        <dbReference type="Proteomes" id="UP000310541"/>
    </source>
</evidence>
<feature type="domain" description="Nudix hydrolase" evidence="2">
    <location>
        <begin position="12"/>
        <end position="123"/>
    </location>
</feature>
<dbReference type="CDD" id="cd04688">
    <property type="entry name" value="NUDIX_Hydrolase"/>
    <property type="match status" value="1"/>
</dbReference>
<dbReference type="PROSITE" id="PS00893">
    <property type="entry name" value="NUDIX_BOX"/>
    <property type="match status" value="1"/>
</dbReference>
<accession>A0A4U1MPP0</accession>
<dbReference type="GO" id="GO:0016787">
    <property type="term" value="F:hydrolase activity"/>
    <property type="evidence" value="ECO:0007669"/>
    <property type="project" value="UniProtKB-KW"/>
</dbReference>
<sequence length="145" mass="16274">MGVKVKALGLLIRGDDILVEAYHGPHSKGMGDYYRPLGGTIEVGERSHETVVREFKEELGLDITIDTYITCIENIFTIDHELGHEIIQLYAVSFTDSSLYNNEEYYFIEGIDGVAKWLPIKDVLSGVSTVYPDGIESVLKTFLEK</sequence>
<dbReference type="OrthoDB" id="7376250at2"/>
<evidence type="ECO:0000313" key="3">
    <source>
        <dbReference type="EMBL" id="TKD72500.1"/>
    </source>
</evidence>
<dbReference type="InterPro" id="IPR000086">
    <property type="entry name" value="NUDIX_hydrolase_dom"/>
</dbReference>
<dbReference type="EMBL" id="SWFM01000001">
    <property type="protein sequence ID" value="TKD72500.1"/>
    <property type="molecule type" value="Genomic_DNA"/>
</dbReference>
<dbReference type="Pfam" id="PF00293">
    <property type="entry name" value="NUDIX"/>
    <property type="match status" value="1"/>
</dbReference>
<gene>
    <name evidence="3" type="ORF">FBF83_06920</name>
</gene>
<dbReference type="InterPro" id="IPR020084">
    <property type="entry name" value="NUDIX_hydrolase_CS"/>
</dbReference>
<comment type="caution">
    <text evidence="3">The sequence shown here is derived from an EMBL/GenBank/DDBJ whole genome shotgun (WGS) entry which is preliminary data.</text>
</comment>
<dbReference type="Gene3D" id="3.90.79.10">
    <property type="entry name" value="Nucleoside Triphosphate Pyrophosphohydrolase"/>
    <property type="match status" value="1"/>
</dbReference>
<reference evidence="3 4" key="1">
    <citation type="submission" date="2019-04" db="EMBL/GenBank/DDBJ databases">
        <title>Genome sequence of Bacillus hwajinpoensis strain Y2.</title>
        <authorList>
            <person name="Fair J.L."/>
            <person name="Maclea K.S."/>
        </authorList>
    </citation>
    <scope>NUCLEOTIDE SEQUENCE [LARGE SCALE GENOMIC DNA]</scope>
    <source>
        <strain evidence="3 4">Y2</strain>
    </source>
</reference>
<evidence type="ECO:0000259" key="2">
    <source>
        <dbReference type="Pfam" id="PF00293"/>
    </source>
</evidence>
<keyword evidence="1" id="KW-0378">Hydrolase</keyword>
<organism evidence="3 4">
    <name type="scientific">Guptibacillus hwajinpoensis</name>
    <dbReference type="NCBI Taxonomy" id="208199"/>
    <lineage>
        <taxon>Bacteria</taxon>
        <taxon>Bacillati</taxon>
        <taxon>Bacillota</taxon>
        <taxon>Bacilli</taxon>
        <taxon>Bacillales</taxon>
        <taxon>Guptibacillaceae</taxon>
        <taxon>Guptibacillus</taxon>
    </lineage>
</organism>
<proteinExistence type="predicted"/>
<name>A0A4U1MPP0_9BACL</name>